<organism evidence="10">
    <name type="scientific">uncultured Aureispira sp</name>
    <dbReference type="NCBI Taxonomy" id="1331704"/>
    <lineage>
        <taxon>Bacteria</taxon>
        <taxon>Pseudomonadati</taxon>
        <taxon>Bacteroidota</taxon>
        <taxon>Saprospiria</taxon>
        <taxon>Saprospirales</taxon>
        <taxon>Saprospiraceae</taxon>
        <taxon>Aureispira</taxon>
        <taxon>environmental samples</taxon>
    </lineage>
</organism>
<dbReference type="CDD" id="cd07717">
    <property type="entry name" value="RNaseZ_ZiPD-like_MBL-fold"/>
    <property type="match status" value="1"/>
</dbReference>
<proteinExistence type="inferred from homology"/>
<dbReference type="PANTHER" id="PTHR46018:SF2">
    <property type="entry name" value="ZINC PHOSPHODIESTERASE ELAC PROTEIN 1"/>
    <property type="match status" value="1"/>
</dbReference>
<dbReference type="Gene3D" id="3.60.15.10">
    <property type="entry name" value="Ribonuclease Z/Hydroxyacylglutathione hydrolase-like"/>
    <property type="match status" value="1"/>
</dbReference>
<feature type="binding site" evidence="8">
    <location>
        <position position="64"/>
    </location>
    <ligand>
        <name>Zn(2+)</name>
        <dbReference type="ChEBI" id="CHEBI:29105"/>
        <label>1</label>
        <note>catalytic</note>
    </ligand>
</feature>
<dbReference type="InterPro" id="IPR001279">
    <property type="entry name" value="Metallo-B-lactamas"/>
</dbReference>
<dbReference type="InterPro" id="IPR036866">
    <property type="entry name" value="RibonucZ/Hydroxyglut_hydro"/>
</dbReference>
<feature type="domain" description="Metallo-beta-lactamase" evidence="9">
    <location>
        <begin position="201"/>
        <end position="268"/>
    </location>
</feature>
<comment type="subunit">
    <text evidence="1 8">Homodimer.</text>
</comment>
<dbReference type="AlphaFoldDB" id="A0A6S6T2Z2"/>
<keyword evidence="3 8" id="KW-0540">Nuclease</keyword>
<dbReference type="SUPFAM" id="SSF56281">
    <property type="entry name" value="Metallo-hydrolase/oxidoreductase"/>
    <property type="match status" value="1"/>
</dbReference>
<dbReference type="InterPro" id="IPR013471">
    <property type="entry name" value="RNase_Z/BN"/>
</dbReference>
<evidence type="ECO:0000259" key="9">
    <source>
        <dbReference type="Pfam" id="PF12706"/>
    </source>
</evidence>
<dbReference type="Pfam" id="PF23023">
    <property type="entry name" value="Anti-Pycsar_Apyc1"/>
    <property type="match status" value="1"/>
</dbReference>
<keyword evidence="4 8" id="KW-0479">Metal-binding</keyword>
<comment type="similarity">
    <text evidence="8">Belongs to the RNase Z family.</text>
</comment>
<feature type="active site" description="Proton acceptor" evidence="8">
    <location>
        <position position="66"/>
    </location>
</feature>
<evidence type="ECO:0000256" key="3">
    <source>
        <dbReference type="ARBA" id="ARBA00022722"/>
    </source>
</evidence>
<dbReference type="NCBIfam" id="NF000801">
    <property type="entry name" value="PRK00055.1-3"/>
    <property type="match status" value="1"/>
</dbReference>
<evidence type="ECO:0000256" key="5">
    <source>
        <dbReference type="ARBA" id="ARBA00022759"/>
    </source>
</evidence>
<feature type="binding site" evidence="8">
    <location>
        <position position="267"/>
    </location>
    <ligand>
        <name>Zn(2+)</name>
        <dbReference type="ChEBI" id="CHEBI:29105"/>
        <label>2</label>
        <note>catalytic</note>
    </ligand>
</feature>
<feature type="binding site" evidence="8">
    <location>
        <position position="209"/>
    </location>
    <ligand>
        <name>Zn(2+)</name>
        <dbReference type="ChEBI" id="CHEBI:29105"/>
        <label>2</label>
        <note>catalytic</note>
    </ligand>
</feature>
<dbReference type="EMBL" id="CACVAQ010000189">
    <property type="protein sequence ID" value="CAA6812614.1"/>
    <property type="molecule type" value="Genomic_DNA"/>
</dbReference>
<evidence type="ECO:0000256" key="2">
    <source>
        <dbReference type="ARBA" id="ARBA00022694"/>
    </source>
</evidence>
<gene>
    <name evidence="8" type="primary">rnz</name>
    <name evidence="10" type="ORF">HELGO_WM38977</name>
</gene>
<dbReference type="EC" id="3.1.26.11" evidence="8"/>
<dbReference type="PANTHER" id="PTHR46018">
    <property type="entry name" value="ZINC PHOSPHODIESTERASE ELAC PROTEIN 1"/>
    <property type="match status" value="1"/>
</dbReference>
<dbReference type="NCBIfam" id="TIGR02651">
    <property type="entry name" value="RNase_Z"/>
    <property type="match status" value="1"/>
</dbReference>
<accession>A0A6S6T2Z2</accession>
<dbReference type="GO" id="GO:0042781">
    <property type="term" value="F:3'-tRNA processing endoribonuclease activity"/>
    <property type="evidence" value="ECO:0007669"/>
    <property type="project" value="UniProtKB-UniRule"/>
</dbReference>
<evidence type="ECO:0000256" key="7">
    <source>
        <dbReference type="ARBA" id="ARBA00022833"/>
    </source>
</evidence>
<dbReference type="GO" id="GO:0008270">
    <property type="term" value="F:zinc ion binding"/>
    <property type="evidence" value="ECO:0007669"/>
    <property type="project" value="UniProtKB-UniRule"/>
</dbReference>
<feature type="binding site" evidence="8">
    <location>
        <position position="209"/>
    </location>
    <ligand>
        <name>Zn(2+)</name>
        <dbReference type="ChEBI" id="CHEBI:29105"/>
        <label>1</label>
        <note>catalytic</note>
    </ligand>
</feature>
<feature type="binding site" evidence="8">
    <location>
        <position position="62"/>
    </location>
    <ligand>
        <name>Zn(2+)</name>
        <dbReference type="ChEBI" id="CHEBI:29105"/>
        <label>1</label>
        <note>catalytic</note>
    </ligand>
</feature>
<comment type="cofactor">
    <cofactor evidence="8">
        <name>Zn(2+)</name>
        <dbReference type="ChEBI" id="CHEBI:29105"/>
    </cofactor>
    <text evidence="8">Binds 2 Zn(2+) ions.</text>
</comment>
<protein>
    <recommendedName>
        <fullName evidence="8">Ribonuclease Z</fullName>
        <shortName evidence="8">RNase Z</shortName>
        <ecNumber evidence="8">3.1.26.11</ecNumber>
    </recommendedName>
    <alternativeName>
        <fullName evidence="8">tRNA 3 endonuclease</fullName>
    </alternativeName>
    <alternativeName>
        <fullName evidence="8">tRNase Z</fullName>
    </alternativeName>
</protein>
<evidence type="ECO:0000256" key="1">
    <source>
        <dbReference type="ARBA" id="ARBA00011738"/>
    </source>
</evidence>
<feature type="binding site" evidence="8">
    <location>
        <position position="66"/>
    </location>
    <ligand>
        <name>Zn(2+)</name>
        <dbReference type="ChEBI" id="CHEBI:29105"/>
        <label>2</label>
        <note>catalytic</note>
    </ligand>
</feature>
<evidence type="ECO:0000256" key="8">
    <source>
        <dbReference type="HAMAP-Rule" id="MF_01818"/>
    </source>
</evidence>
<comment type="catalytic activity">
    <reaction evidence="8">
        <text>Endonucleolytic cleavage of RNA, removing extra 3' nucleotides from tRNA precursor, generating 3' termini of tRNAs. A 3'-hydroxy group is left at the tRNA terminus and a 5'-phosphoryl group is left at the trailer molecule.</text>
        <dbReference type="EC" id="3.1.26.11"/>
    </reaction>
</comment>
<evidence type="ECO:0000256" key="6">
    <source>
        <dbReference type="ARBA" id="ARBA00022801"/>
    </source>
</evidence>
<sequence>MNFELRILGSNSATPAHGRHLSAQVLTIGTDVFLIDCGEGTQFQMLKYQVKRQKIKHIFISHLHGDHIFGLIGLLMTYDLTGRTKPLHLYSPAGLQAIIEIQLNDAPKFPLHFHVTDPSVSTVLFENSRVEVTSIPLVHRAPCHGFLFTEKQQTANILKEKIAAYQIPYQAIGAIKAGANYTLKDGRVIPHEALTQAPAAVRKFAYCSDTMYTEAILPLIKGVDLLYHEATFMHDLLPLAEKTMHSTAKQAATIAKKAKAKQLILGHFSSRYYDLNPLLEEAKAIFEATTVVEEGKAICIKRERP</sequence>
<comment type="function">
    <text evidence="8">Zinc phosphodiesterase, which displays some tRNA 3'-processing endonuclease activity. Probably involved in tRNA maturation, by removing a 3'-trailer from precursor tRNA.</text>
</comment>
<keyword evidence="5 8" id="KW-0255">Endonuclease</keyword>
<dbReference type="HAMAP" id="MF_01818">
    <property type="entry name" value="RNase_Z_BN"/>
    <property type="match status" value="1"/>
</dbReference>
<keyword evidence="2 8" id="KW-0819">tRNA processing</keyword>
<feature type="binding site" evidence="8">
    <location>
        <position position="67"/>
    </location>
    <ligand>
        <name>Zn(2+)</name>
        <dbReference type="ChEBI" id="CHEBI:29105"/>
        <label>2</label>
        <note>catalytic</note>
    </ligand>
</feature>
<name>A0A6S6T2Z2_9BACT</name>
<keyword evidence="6 8" id="KW-0378">Hydrolase</keyword>
<evidence type="ECO:0000313" key="10">
    <source>
        <dbReference type="EMBL" id="CAA6812614.1"/>
    </source>
</evidence>
<evidence type="ECO:0000256" key="4">
    <source>
        <dbReference type="ARBA" id="ARBA00022723"/>
    </source>
</evidence>
<keyword evidence="7 8" id="KW-0862">Zinc</keyword>
<reference evidence="10" key="1">
    <citation type="submission" date="2020-01" db="EMBL/GenBank/DDBJ databases">
        <authorList>
            <person name="Meier V. D."/>
            <person name="Meier V D."/>
        </authorList>
    </citation>
    <scope>NUCLEOTIDE SEQUENCE</scope>
    <source>
        <strain evidence="10">HLG_WM_MAG_10</strain>
    </source>
</reference>
<dbReference type="Pfam" id="PF12706">
    <property type="entry name" value="Lactamase_B_2"/>
    <property type="match status" value="1"/>
</dbReference>
<feature type="binding site" evidence="8">
    <location>
        <position position="139"/>
    </location>
    <ligand>
        <name>Zn(2+)</name>
        <dbReference type="ChEBI" id="CHEBI:29105"/>
        <label>1</label>
        <note>catalytic</note>
    </ligand>
</feature>